<feature type="compositionally biased region" description="Polar residues" evidence="1">
    <location>
        <begin position="79"/>
        <end position="101"/>
    </location>
</feature>
<dbReference type="OrthoDB" id="2142961at2759"/>
<dbReference type="GO" id="GO:0016071">
    <property type="term" value="P:mRNA metabolic process"/>
    <property type="evidence" value="ECO:0007669"/>
    <property type="project" value="UniProtKB-ARBA"/>
</dbReference>
<feature type="compositionally biased region" description="Polar residues" evidence="1">
    <location>
        <begin position="318"/>
        <end position="327"/>
    </location>
</feature>
<dbReference type="Pfam" id="PF15365">
    <property type="entry name" value="PNRC"/>
    <property type="match status" value="1"/>
</dbReference>
<feature type="compositionally biased region" description="Low complexity" evidence="1">
    <location>
        <begin position="128"/>
        <end position="142"/>
    </location>
</feature>
<organism evidence="2 3">
    <name type="scientific">Xylona heveae (strain CBS 132557 / TC161)</name>
    <dbReference type="NCBI Taxonomy" id="1328760"/>
    <lineage>
        <taxon>Eukaryota</taxon>
        <taxon>Fungi</taxon>
        <taxon>Dikarya</taxon>
        <taxon>Ascomycota</taxon>
        <taxon>Pezizomycotina</taxon>
        <taxon>Xylonomycetes</taxon>
        <taxon>Xylonales</taxon>
        <taxon>Xylonaceae</taxon>
        <taxon>Xylona</taxon>
    </lineage>
</organism>
<sequence>MVPFDPSTATLEDGLGFSSEPSHNIQSSPPRTPKPRHHKDFNITSDSSAHSGRDNPSSRKKSSSQHPINNRQKPRARDASSSTPLKTSEAQSAQKSGSARMSQGVHHTPARSTGTPARIAYAGPTFHASPAPSALPMPSFLSKSVPEEGQGGLQARLDEDSSTSTDSSPTMTVPSTSETPQERESTPLDLFFRADREEKAKARAASAAASQAEAVSPSLKRTSIGLPQSQNSTPFDDRSRLQPRQSANYSNTELFPMDMENSRGSNTPIGPAFSTPFAQRMGALRAQTASSGTVQQDDKEEDNWKAKTQALKKLLMNPHNQSGLPTQHHSESDLLHPHSGSTSPGTRNFLRDFPNHQAFARTESLLSMPHNFSGTPQAHGIRNLHGMNFTGTGSPKSNSRPSNIRRQMSANTPERMIVPHPALSPSPTSRASYLDAATISRNNLNAHIQRSMSTSLPASGEDSLKSHTPLNVPENSSSTTPRPGLGDVQAMENDLRRILKLDNFGNAGGSPFGNAAPILSASPSHRPTPSGVRDGVF</sequence>
<feature type="region of interest" description="Disordered" evidence="1">
    <location>
        <begin position="318"/>
        <end position="344"/>
    </location>
</feature>
<accession>A0A165FT81</accession>
<gene>
    <name evidence="2" type="ORF">L228DRAFT_240208</name>
</gene>
<dbReference type="GeneID" id="28896355"/>
<feature type="compositionally biased region" description="Basic and acidic residues" evidence="1">
    <location>
        <begin position="180"/>
        <end position="201"/>
    </location>
</feature>
<evidence type="ECO:0000313" key="3">
    <source>
        <dbReference type="Proteomes" id="UP000076632"/>
    </source>
</evidence>
<evidence type="ECO:0000313" key="2">
    <source>
        <dbReference type="EMBL" id="KZF21347.1"/>
    </source>
</evidence>
<feature type="compositionally biased region" description="Low complexity" evidence="1">
    <location>
        <begin position="203"/>
        <end position="214"/>
    </location>
</feature>
<feature type="region of interest" description="Disordered" evidence="1">
    <location>
        <begin position="517"/>
        <end position="537"/>
    </location>
</feature>
<evidence type="ECO:0000256" key="1">
    <source>
        <dbReference type="SAM" id="MobiDB-lite"/>
    </source>
</evidence>
<dbReference type="STRING" id="1328760.A0A165FT81"/>
<dbReference type="AlphaFoldDB" id="A0A165FT81"/>
<feature type="compositionally biased region" description="Polar residues" evidence="1">
    <location>
        <begin position="219"/>
        <end position="234"/>
    </location>
</feature>
<dbReference type="Proteomes" id="UP000076632">
    <property type="component" value="Unassembled WGS sequence"/>
</dbReference>
<feature type="region of interest" description="Disordered" evidence="1">
    <location>
        <begin position="410"/>
        <end position="430"/>
    </location>
</feature>
<proteinExistence type="predicted"/>
<dbReference type="EMBL" id="KV407461">
    <property type="protein sequence ID" value="KZF21347.1"/>
    <property type="molecule type" value="Genomic_DNA"/>
</dbReference>
<feature type="compositionally biased region" description="Polar residues" evidence="1">
    <location>
        <begin position="242"/>
        <end position="253"/>
    </location>
</feature>
<dbReference type="InterPro" id="IPR028322">
    <property type="entry name" value="PNRC-like_rgn"/>
</dbReference>
<feature type="compositionally biased region" description="Polar residues" evidence="1">
    <location>
        <begin position="466"/>
        <end position="481"/>
    </location>
</feature>
<keyword evidence="3" id="KW-1185">Reference proteome</keyword>
<feature type="region of interest" description="Disordered" evidence="1">
    <location>
        <begin position="1"/>
        <end position="270"/>
    </location>
</feature>
<dbReference type="RefSeq" id="XP_018186902.1">
    <property type="nucleotide sequence ID" value="XM_018331218.1"/>
</dbReference>
<name>A0A165FT81_XYLHT</name>
<feature type="region of interest" description="Disordered" evidence="1">
    <location>
        <begin position="285"/>
        <end position="304"/>
    </location>
</feature>
<protein>
    <submittedName>
        <fullName evidence="2">Uncharacterized protein</fullName>
    </submittedName>
</protein>
<feature type="compositionally biased region" description="Polar residues" evidence="1">
    <location>
        <begin position="19"/>
        <end position="29"/>
    </location>
</feature>
<feature type="region of interest" description="Disordered" evidence="1">
    <location>
        <begin position="452"/>
        <end position="487"/>
    </location>
</feature>
<dbReference type="InParanoid" id="A0A165FT81"/>
<feature type="compositionally biased region" description="Low complexity" evidence="1">
    <location>
        <begin position="162"/>
        <end position="179"/>
    </location>
</feature>
<reference evidence="2 3" key="1">
    <citation type="journal article" date="2016" name="Fungal Biol.">
        <title>The genome of Xylona heveae provides a window into fungal endophytism.</title>
        <authorList>
            <person name="Gazis R."/>
            <person name="Kuo A."/>
            <person name="Riley R."/>
            <person name="LaButti K."/>
            <person name="Lipzen A."/>
            <person name="Lin J."/>
            <person name="Amirebrahimi M."/>
            <person name="Hesse C.N."/>
            <person name="Spatafora J.W."/>
            <person name="Henrissat B."/>
            <person name="Hainaut M."/>
            <person name="Grigoriev I.V."/>
            <person name="Hibbett D.S."/>
        </authorList>
    </citation>
    <scope>NUCLEOTIDE SEQUENCE [LARGE SCALE GENOMIC DNA]</scope>
    <source>
        <strain evidence="2 3">TC161</strain>
    </source>
</reference>